<evidence type="ECO:0000313" key="5">
    <source>
        <dbReference type="EMBL" id="MQM14788.1"/>
    </source>
</evidence>
<evidence type="ECO:0000256" key="2">
    <source>
        <dbReference type="ARBA" id="ARBA00011738"/>
    </source>
</evidence>
<dbReference type="Gene3D" id="2.40.480.10">
    <property type="entry name" value="Allene oxide cyclase-like"/>
    <property type="match status" value="1"/>
</dbReference>
<feature type="chain" id="PRO_5033099558" description="Dirigent protein" evidence="4">
    <location>
        <begin position="28"/>
        <end position="187"/>
    </location>
</feature>
<evidence type="ECO:0000256" key="1">
    <source>
        <dbReference type="ARBA" id="ARBA00010746"/>
    </source>
</evidence>
<name>A0A843X488_COLES</name>
<keyword evidence="6" id="KW-1185">Reference proteome</keyword>
<comment type="subcellular location">
    <subcellularLocation>
        <location evidence="4">Secreted</location>
        <location evidence="4">Extracellular space</location>
        <location evidence="4">Apoplast</location>
    </subcellularLocation>
</comment>
<comment type="subunit">
    <text evidence="2 4">Homodimer.</text>
</comment>
<dbReference type="Pfam" id="PF03018">
    <property type="entry name" value="Dirigent"/>
    <property type="match status" value="1"/>
</dbReference>
<keyword evidence="4" id="KW-0052">Apoplast</keyword>
<evidence type="ECO:0000313" key="6">
    <source>
        <dbReference type="Proteomes" id="UP000652761"/>
    </source>
</evidence>
<comment type="caution">
    <text evidence="5">The sequence shown here is derived from an EMBL/GenBank/DDBJ whole genome shotgun (WGS) entry which is preliminary data.</text>
</comment>
<dbReference type="Proteomes" id="UP000652761">
    <property type="component" value="Unassembled WGS sequence"/>
</dbReference>
<comment type="function">
    <text evidence="4">Dirigent proteins impart stereoselectivity on the phenoxy radical-coupling reaction, yielding optically active lignans from two molecules of coniferyl alcohol in the biosynthesis of lignans, flavonolignans, and alkaloids and thus plays a central role in plant secondary metabolism.</text>
</comment>
<keyword evidence="4" id="KW-0732">Signal</keyword>
<keyword evidence="3 4" id="KW-0964">Secreted</keyword>
<sequence length="187" mass="20193">MASSAPSPATSLRVLFFFLLIVTFASGEAGDYGLHPRTEKTTHLQLYFHELNFGPDATVIRVAQAPTTDKFVTAFGAVNIVDDMMKAGPDTTSRLVGRFQGVFVPASQTEFAALAMANVVFVDGTYNGSSLTILGRNSIFATVREMPIVGGSGHFRLARGYALLKTRVNDPNTGLVIVQYNVTVVHY</sequence>
<comment type="similarity">
    <text evidence="1 4">Belongs to the plant dirigent protein family.</text>
</comment>
<feature type="signal peptide" evidence="4">
    <location>
        <begin position="1"/>
        <end position="27"/>
    </location>
</feature>
<organism evidence="5 6">
    <name type="scientific">Colocasia esculenta</name>
    <name type="common">Wild taro</name>
    <name type="synonym">Arum esculentum</name>
    <dbReference type="NCBI Taxonomy" id="4460"/>
    <lineage>
        <taxon>Eukaryota</taxon>
        <taxon>Viridiplantae</taxon>
        <taxon>Streptophyta</taxon>
        <taxon>Embryophyta</taxon>
        <taxon>Tracheophyta</taxon>
        <taxon>Spermatophyta</taxon>
        <taxon>Magnoliopsida</taxon>
        <taxon>Liliopsida</taxon>
        <taxon>Araceae</taxon>
        <taxon>Aroideae</taxon>
        <taxon>Colocasieae</taxon>
        <taxon>Colocasia</taxon>
    </lineage>
</organism>
<accession>A0A843X488</accession>
<gene>
    <name evidence="5" type="ORF">Taro_047724</name>
</gene>
<evidence type="ECO:0000256" key="3">
    <source>
        <dbReference type="ARBA" id="ARBA00022525"/>
    </source>
</evidence>
<dbReference type="GO" id="GO:0009699">
    <property type="term" value="P:phenylpropanoid biosynthetic process"/>
    <property type="evidence" value="ECO:0007669"/>
    <property type="project" value="UniProtKB-ARBA"/>
</dbReference>
<dbReference type="EMBL" id="NMUH01006235">
    <property type="protein sequence ID" value="MQM14788.1"/>
    <property type="molecule type" value="Genomic_DNA"/>
</dbReference>
<dbReference type="AlphaFoldDB" id="A0A843X488"/>
<dbReference type="InterPro" id="IPR004265">
    <property type="entry name" value="Dirigent"/>
</dbReference>
<proteinExistence type="inferred from homology"/>
<dbReference type="GO" id="GO:0048046">
    <property type="term" value="C:apoplast"/>
    <property type="evidence" value="ECO:0007669"/>
    <property type="project" value="UniProtKB-SubCell"/>
</dbReference>
<reference evidence="5" key="1">
    <citation type="submission" date="2017-07" db="EMBL/GenBank/DDBJ databases">
        <title>Taro Niue Genome Assembly and Annotation.</title>
        <authorList>
            <person name="Atibalentja N."/>
            <person name="Keating K."/>
            <person name="Fields C.J."/>
        </authorList>
    </citation>
    <scope>NUCLEOTIDE SEQUENCE</scope>
    <source>
        <strain evidence="5">Niue_2</strain>
        <tissue evidence="5">Leaf</tissue>
    </source>
</reference>
<dbReference type="OrthoDB" id="1864232at2759"/>
<dbReference type="PANTHER" id="PTHR21495">
    <property type="entry name" value="NUCLEOPORIN-RELATED"/>
    <property type="match status" value="1"/>
</dbReference>
<dbReference type="InterPro" id="IPR044859">
    <property type="entry name" value="Allene_oxi_cyc_Dirigent"/>
</dbReference>
<evidence type="ECO:0000256" key="4">
    <source>
        <dbReference type="RuleBase" id="RU363099"/>
    </source>
</evidence>
<protein>
    <recommendedName>
        <fullName evidence="4">Dirigent protein</fullName>
    </recommendedName>
</protein>